<dbReference type="NCBIfam" id="TIGR01730">
    <property type="entry name" value="RND_mfp"/>
    <property type="match status" value="1"/>
</dbReference>
<dbReference type="PANTHER" id="PTHR30469">
    <property type="entry name" value="MULTIDRUG RESISTANCE PROTEIN MDTA"/>
    <property type="match status" value="1"/>
</dbReference>
<dbReference type="RefSeq" id="WP_091648006.1">
    <property type="nucleotide sequence ID" value="NZ_FNHQ01000004.1"/>
</dbReference>
<comment type="similarity">
    <text evidence="2">Belongs to the membrane fusion protein (MFP) (TC 8.A.1) family.</text>
</comment>
<protein>
    <submittedName>
        <fullName evidence="8">RND family efflux transporter, MFP subunit</fullName>
    </submittedName>
</protein>
<dbReference type="InterPro" id="IPR058792">
    <property type="entry name" value="Beta-barrel_RND_2"/>
</dbReference>
<dbReference type="InterPro" id="IPR006143">
    <property type="entry name" value="RND_pump_MFP"/>
</dbReference>
<comment type="subcellular location">
    <subcellularLocation>
        <location evidence="1">Cell envelope</location>
    </subcellularLocation>
</comment>
<organism evidence="8 9">
    <name type="scientific">Megasphaera paucivorans</name>
    <dbReference type="NCBI Taxonomy" id="349095"/>
    <lineage>
        <taxon>Bacteria</taxon>
        <taxon>Bacillati</taxon>
        <taxon>Bacillota</taxon>
        <taxon>Negativicutes</taxon>
        <taxon>Veillonellales</taxon>
        <taxon>Veillonellaceae</taxon>
        <taxon>Megasphaera</taxon>
    </lineage>
</organism>
<keyword evidence="3" id="KW-0813">Transport</keyword>
<dbReference type="Gene3D" id="2.40.30.170">
    <property type="match status" value="1"/>
</dbReference>
<evidence type="ECO:0000259" key="6">
    <source>
        <dbReference type="Pfam" id="PF25954"/>
    </source>
</evidence>
<dbReference type="InterPro" id="IPR058625">
    <property type="entry name" value="MdtA-like_BSH"/>
</dbReference>
<gene>
    <name evidence="8" type="ORF">SAMN05660299_00587</name>
</gene>
<feature type="domain" description="Multidrug resistance protein MdtA-like barrel-sandwich hybrid" evidence="5">
    <location>
        <begin position="67"/>
        <end position="201"/>
    </location>
</feature>
<dbReference type="EMBL" id="FNHQ01000004">
    <property type="protein sequence ID" value="SDM28808.1"/>
    <property type="molecule type" value="Genomic_DNA"/>
</dbReference>
<proteinExistence type="inferred from homology"/>
<name>A0A1G9RZU8_9FIRM</name>
<evidence type="ECO:0000256" key="2">
    <source>
        <dbReference type="ARBA" id="ARBA00009477"/>
    </source>
</evidence>
<dbReference type="Gene3D" id="2.40.50.100">
    <property type="match status" value="1"/>
</dbReference>
<evidence type="ECO:0000256" key="3">
    <source>
        <dbReference type="ARBA" id="ARBA00022448"/>
    </source>
</evidence>
<dbReference type="Gene3D" id="2.40.420.20">
    <property type="match status" value="1"/>
</dbReference>
<dbReference type="PANTHER" id="PTHR30469:SF15">
    <property type="entry name" value="HLYD FAMILY OF SECRETION PROTEINS"/>
    <property type="match status" value="1"/>
</dbReference>
<dbReference type="Pfam" id="PF25954">
    <property type="entry name" value="Beta-barrel_RND_2"/>
    <property type="match status" value="1"/>
</dbReference>
<sequence length="363" mass="38301">MSRSYTAASLVVIFAAMITLSGCGQQPADKELPQLVKVTTVGTGQNASEAQYAGEVRGRYESNLAFQAGGRISARNVQLGSRVKAGDVLMTVDPKDAAQSVNRSQAAVESAKAQMDLAASNLSRYQALYQQDAVSAAVLDQYSTAYNQAVAAYNQSQATAAQETNLLSYTNLTADADGVISALSGEVGQVVAAGQTVLTLVHTGDLEVQINVPENKVQNFVIGKEVSVSFWALQGQHVSGTIREVSPMANPTSRTYKVSISLPNPPEGMQLGMTATVTNLSQEAGASGQTIILPLSAIYQTGTQAQVWVVGSDKTVTLKNVNVENFGDNKVKVTGLKNGDRVVTAGVHRLNEGQTVRTESEDQ</sequence>
<dbReference type="PROSITE" id="PS51257">
    <property type="entry name" value="PROKAR_LIPOPROTEIN"/>
    <property type="match status" value="1"/>
</dbReference>
<keyword evidence="9" id="KW-1185">Reference proteome</keyword>
<evidence type="ECO:0000256" key="4">
    <source>
        <dbReference type="SAM" id="SignalP"/>
    </source>
</evidence>
<dbReference type="STRING" id="349095.SAMN05660299_00587"/>
<dbReference type="Gene3D" id="1.10.287.470">
    <property type="entry name" value="Helix hairpin bin"/>
    <property type="match status" value="1"/>
</dbReference>
<dbReference type="Pfam" id="PF25967">
    <property type="entry name" value="RND-MFP_C"/>
    <property type="match status" value="1"/>
</dbReference>
<reference evidence="8 9" key="1">
    <citation type="submission" date="2016-10" db="EMBL/GenBank/DDBJ databases">
        <authorList>
            <person name="de Groot N.N."/>
        </authorList>
    </citation>
    <scope>NUCLEOTIDE SEQUENCE [LARGE SCALE GENOMIC DNA]</scope>
    <source>
        <strain evidence="8 9">DSM 16981</strain>
    </source>
</reference>
<accession>A0A1G9RZU8</accession>
<dbReference type="Pfam" id="PF25917">
    <property type="entry name" value="BSH_RND"/>
    <property type="match status" value="1"/>
</dbReference>
<dbReference type="InterPro" id="IPR058627">
    <property type="entry name" value="MdtA-like_C"/>
</dbReference>
<dbReference type="Proteomes" id="UP000199309">
    <property type="component" value="Unassembled WGS sequence"/>
</dbReference>
<evidence type="ECO:0000313" key="9">
    <source>
        <dbReference type="Proteomes" id="UP000199309"/>
    </source>
</evidence>
<evidence type="ECO:0000259" key="5">
    <source>
        <dbReference type="Pfam" id="PF25917"/>
    </source>
</evidence>
<dbReference type="OrthoDB" id="9813967at2"/>
<dbReference type="AlphaFoldDB" id="A0A1G9RZU8"/>
<evidence type="ECO:0000256" key="1">
    <source>
        <dbReference type="ARBA" id="ARBA00004196"/>
    </source>
</evidence>
<feature type="chain" id="PRO_5038334892" evidence="4">
    <location>
        <begin position="25"/>
        <end position="363"/>
    </location>
</feature>
<feature type="signal peptide" evidence="4">
    <location>
        <begin position="1"/>
        <end position="24"/>
    </location>
</feature>
<dbReference type="GO" id="GO:1990281">
    <property type="term" value="C:efflux pump complex"/>
    <property type="evidence" value="ECO:0007669"/>
    <property type="project" value="TreeGrafter"/>
</dbReference>
<keyword evidence="4" id="KW-0732">Signal</keyword>
<evidence type="ECO:0000313" key="8">
    <source>
        <dbReference type="EMBL" id="SDM28808.1"/>
    </source>
</evidence>
<feature type="domain" description="Multidrug resistance protein MdtA-like C-terminal permuted SH3" evidence="7">
    <location>
        <begin position="290"/>
        <end position="348"/>
    </location>
</feature>
<evidence type="ECO:0000259" key="7">
    <source>
        <dbReference type="Pfam" id="PF25967"/>
    </source>
</evidence>
<feature type="domain" description="CusB-like beta-barrel" evidence="6">
    <location>
        <begin position="208"/>
        <end position="278"/>
    </location>
</feature>
<dbReference type="GO" id="GO:0015562">
    <property type="term" value="F:efflux transmembrane transporter activity"/>
    <property type="evidence" value="ECO:0007669"/>
    <property type="project" value="TreeGrafter"/>
</dbReference>
<dbReference type="SUPFAM" id="SSF111369">
    <property type="entry name" value="HlyD-like secretion proteins"/>
    <property type="match status" value="1"/>
</dbReference>